<gene>
    <name evidence="3" type="ORF">Cfor_09571</name>
</gene>
<evidence type="ECO:0000313" key="3">
    <source>
        <dbReference type="EMBL" id="GFG37509.1"/>
    </source>
</evidence>
<dbReference type="InterPro" id="IPR011009">
    <property type="entry name" value="Kinase-like_dom_sf"/>
</dbReference>
<dbReference type="EMBL" id="BLKM01000702">
    <property type="protein sequence ID" value="GFG37509.1"/>
    <property type="molecule type" value="Genomic_DNA"/>
</dbReference>
<dbReference type="CDD" id="cd08216">
    <property type="entry name" value="PK_STRAD"/>
    <property type="match status" value="1"/>
</dbReference>
<dbReference type="Gene3D" id="3.30.200.20">
    <property type="entry name" value="Phosphorylase Kinase, domain 1"/>
    <property type="match status" value="1"/>
</dbReference>
<comment type="caution">
    <text evidence="3">The sequence shown here is derived from an EMBL/GenBank/DDBJ whole genome shotgun (WGS) entry which is preliminary data.</text>
</comment>
<dbReference type="SUPFAM" id="SSF56112">
    <property type="entry name" value="Protein kinase-like (PK-like)"/>
    <property type="match status" value="1"/>
</dbReference>
<dbReference type="GO" id="GO:1902554">
    <property type="term" value="C:serine/threonine protein kinase complex"/>
    <property type="evidence" value="ECO:0007669"/>
    <property type="project" value="TreeGrafter"/>
</dbReference>
<comment type="similarity">
    <text evidence="1">Belongs to the protein kinase superfamily. STE Ser/Thr protein kinase family. STE20 subfamily.</text>
</comment>
<sequence>MRNNLELLAAILGGEFFSVKTIVNCTTACDYGWGVYSKVCFSQDHTSWLPSGSVFGPGVRQQRPWKNYAAAYPAFTAAYVATVSTDMLMFEADAAHYRLCSVLGHCCENIATVHLARHLPSGTMVAVKKFNLEKSKQEASLIQAKCCFQHEIILTRQLQHPNILPYHAAFVSGPEVIVVAPLMAFGSCKDLLSSHFTDGLPEAAIAFILRDVLQGLDYIHRKGYIHRAIRASHILVSSCGQACLSGLRYACQIVEHGRWQCSVHSFPHSTARNLNWLSPEVLEQNLHGYNEKSDLYSIGMTACELANGVVPFADVPTTLMLTEKVRGSAPQLLDQSTLQPLYDEDGGQQPALHVHHADSGVGDSVASNMMHLKTLQQRRFSQPFHQFAELCLQRDPTLRPSASQLLAHSFFKQCRQRHGDVSPTVPQLLHPVMPICEPRIDSQDDLASILVAERLAELEFEPEEWDF</sequence>
<accession>A0A6L2PYC2</accession>
<dbReference type="GO" id="GO:0004672">
    <property type="term" value="F:protein kinase activity"/>
    <property type="evidence" value="ECO:0007669"/>
    <property type="project" value="InterPro"/>
</dbReference>
<dbReference type="Pfam" id="PF00069">
    <property type="entry name" value="Pkinase"/>
    <property type="match status" value="1"/>
</dbReference>
<dbReference type="PROSITE" id="PS50011">
    <property type="entry name" value="PROTEIN_KINASE_DOM"/>
    <property type="match status" value="1"/>
</dbReference>
<reference evidence="4" key="1">
    <citation type="submission" date="2020-01" db="EMBL/GenBank/DDBJ databases">
        <title>Draft genome sequence of the Termite Coptotermes fromosanus.</title>
        <authorList>
            <person name="Itakura S."/>
            <person name="Yosikawa Y."/>
            <person name="Umezawa K."/>
        </authorList>
    </citation>
    <scope>NUCLEOTIDE SEQUENCE [LARGE SCALE GENOMIC DNA]</scope>
</reference>
<dbReference type="Gene3D" id="1.10.510.10">
    <property type="entry name" value="Transferase(Phosphotransferase) domain 1"/>
    <property type="match status" value="1"/>
</dbReference>
<dbReference type="AlphaFoldDB" id="A0A6L2PYC2"/>
<proteinExistence type="inferred from homology"/>
<protein>
    <recommendedName>
        <fullName evidence="2">Protein kinase domain-containing protein</fullName>
    </recommendedName>
</protein>
<name>A0A6L2PYC2_COPFO</name>
<evidence type="ECO:0000256" key="1">
    <source>
        <dbReference type="ARBA" id="ARBA00008874"/>
    </source>
</evidence>
<evidence type="ECO:0000313" key="4">
    <source>
        <dbReference type="Proteomes" id="UP000502823"/>
    </source>
</evidence>
<dbReference type="OrthoDB" id="840771at2759"/>
<dbReference type="GO" id="GO:0043539">
    <property type="term" value="F:protein serine/threonine kinase activator activity"/>
    <property type="evidence" value="ECO:0007669"/>
    <property type="project" value="InterPro"/>
</dbReference>
<dbReference type="InterPro" id="IPR000719">
    <property type="entry name" value="Prot_kinase_dom"/>
</dbReference>
<dbReference type="InParanoid" id="A0A6L2PYC2"/>
<evidence type="ECO:0000259" key="2">
    <source>
        <dbReference type="PROSITE" id="PS50011"/>
    </source>
</evidence>
<dbReference type="Proteomes" id="UP000502823">
    <property type="component" value="Unassembled WGS sequence"/>
</dbReference>
<dbReference type="FunCoup" id="A0A6L2PYC2">
    <property type="interactions" value="1020"/>
</dbReference>
<dbReference type="PANTHER" id="PTHR48014:SF21">
    <property type="entry name" value="SERINE_THREONINE-PROTEIN KINASE FRAY2"/>
    <property type="match status" value="1"/>
</dbReference>
<organism evidence="3 4">
    <name type="scientific">Coptotermes formosanus</name>
    <name type="common">Formosan subterranean termite</name>
    <dbReference type="NCBI Taxonomy" id="36987"/>
    <lineage>
        <taxon>Eukaryota</taxon>
        <taxon>Metazoa</taxon>
        <taxon>Ecdysozoa</taxon>
        <taxon>Arthropoda</taxon>
        <taxon>Hexapoda</taxon>
        <taxon>Insecta</taxon>
        <taxon>Pterygota</taxon>
        <taxon>Neoptera</taxon>
        <taxon>Polyneoptera</taxon>
        <taxon>Dictyoptera</taxon>
        <taxon>Blattodea</taxon>
        <taxon>Blattoidea</taxon>
        <taxon>Termitoidae</taxon>
        <taxon>Rhinotermitidae</taxon>
        <taxon>Coptotermes</taxon>
    </lineage>
</organism>
<feature type="domain" description="Protein kinase" evidence="2">
    <location>
        <begin position="97"/>
        <end position="411"/>
    </location>
</feature>
<dbReference type="PANTHER" id="PTHR48014">
    <property type="entry name" value="SERINE/THREONINE-PROTEIN KINASE FRAY2"/>
    <property type="match status" value="1"/>
</dbReference>
<dbReference type="InterPro" id="IPR047173">
    <property type="entry name" value="STRAD_A/B-like"/>
</dbReference>
<keyword evidence="4" id="KW-1185">Reference proteome</keyword>
<dbReference type="GO" id="GO:0006611">
    <property type="term" value="P:protein export from nucleus"/>
    <property type="evidence" value="ECO:0007669"/>
    <property type="project" value="TreeGrafter"/>
</dbReference>
<dbReference type="GO" id="GO:0005524">
    <property type="term" value="F:ATP binding"/>
    <property type="evidence" value="ECO:0007669"/>
    <property type="project" value="InterPro"/>
</dbReference>